<keyword evidence="4 9" id="KW-0106">Calcium</keyword>
<dbReference type="Pfam" id="PF00927">
    <property type="entry name" value="Transglut_C"/>
    <property type="match status" value="2"/>
</dbReference>
<comment type="similarity">
    <text evidence="1">Belongs to the transglutaminase superfamily. Transglutaminase family.</text>
</comment>
<dbReference type="GO" id="GO:0046872">
    <property type="term" value="F:metal ion binding"/>
    <property type="evidence" value="ECO:0007669"/>
    <property type="project" value="UniProtKB-KW"/>
</dbReference>
<dbReference type="PANTHER" id="PTHR11590:SF69">
    <property type="entry name" value="RE08173P"/>
    <property type="match status" value="1"/>
</dbReference>
<dbReference type="InterPro" id="IPR013783">
    <property type="entry name" value="Ig-like_fold"/>
</dbReference>
<dbReference type="SUPFAM" id="SSF54001">
    <property type="entry name" value="Cysteine proteinases"/>
    <property type="match status" value="1"/>
</dbReference>
<dbReference type="OrthoDB" id="437511at2759"/>
<dbReference type="AlphaFoldDB" id="A0A8K0G8B0"/>
<dbReference type="Gene3D" id="3.90.260.10">
    <property type="entry name" value="Transglutaminase-like"/>
    <property type="match status" value="1"/>
</dbReference>
<dbReference type="SMART" id="SM00460">
    <property type="entry name" value="TGc"/>
    <property type="match status" value="1"/>
</dbReference>
<evidence type="ECO:0000256" key="2">
    <source>
        <dbReference type="ARBA" id="ARBA00022679"/>
    </source>
</evidence>
<evidence type="ECO:0000256" key="1">
    <source>
        <dbReference type="ARBA" id="ARBA00005968"/>
    </source>
</evidence>
<dbReference type="PROSITE" id="PS00547">
    <property type="entry name" value="TRANSGLUTAMINASES"/>
    <property type="match status" value="1"/>
</dbReference>
<evidence type="ECO:0000256" key="5">
    <source>
        <dbReference type="ARBA" id="ARBA00023315"/>
    </source>
</evidence>
<evidence type="ECO:0000259" key="11">
    <source>
        <dbReference type="SMART" id="SM00460"/>
    </source>
</evidence>
<dbReference type="InterPro" id="IPR001102">
    <property type="entry name" value="Transglutaminase_N"/>
</dbReference>
<evidence type="ECO:0000313" key="12">
    <source>
        <dbReference type="EMBL" id="KAF2892347.1"/>
    </source>
</evidence>
<dbReference type="InterPro" id="IPR008958">
    <property type="entry name" value="Transglutaminase_C"/>
</dbReference>
<keyword evidence="2" id="KW-0808">Transferase</keyword>
<evidence type="ECO:0000256" key="3">
    <source>
        <dbReference type="ARBA" id="ARBA00022723"/>
    </source>
</evidence>
<evidence type="ECO:0000256" key="7">
    <source>
        <dbReference type="ARBA" id="ARBA00051843"/>
    </source>
</evidence>
<dbReference type="PANTHER" id="PTHR11590">
    <property type="entry name" value="PROTEIN-GLUTAMINE GAMMA-GLUTAMYLTRANSFERASE"/>
    <property type="match status" value="1"/>
</dbReference>
<dbReference type="InterPro" id="IPR036985">
    <property type="entry name" value="Transglutaminase-like_sf"/>
</dbReference>
<sequence>MGIKDCCRDCSCFSCFRAKFTPNDESPLQPLPRPKEAEGADGVPFIDSSKEEPDILIIRSINSNIQENGFNHHTARYELMNREIEPELVVRRGQPFTLDIQLSRPYKEEKDGISFIFTVDDEDKPSFGQGTLVGVPLTKKTDKHYAWSATLESANENNIKVQITSAPDCVVAKWRMEIDTKIIDGEAYSYSWDTGIYMLFNPWCKHDQVYLKAEDWREETVLQDIGLIYRGTFSRIRPCIWKYEQFEKDVLECSLYLIKNIGKIHGTFRSDPVFTARALSAAVNSVDDNGAVMGNWSEDFSGGTEPTKWIGSMDILRKYYKKKKPVKYGQCWVFSGVLTTICRAVGIPCRAITNYKSAHDTQSSLTVDYFMDENGKIMEELNSDSIWNFHVWNEVWMLRPDLGRVYGGWQAIDATPQEQSQDMYRVGPTSLIAVKLGEVKRPYDSGFLFAEVNADKVYWRYKGPNEPLKLLGKDIRGIGKLIITKSPGRWQFDDITHTYKHPETTEEERVTMFKALKQSENLFARYYLNEDFNDIQFSLETRDDAKIGQPFNVSLVMKNRSRTKDYKVDVILRVDAVTYTGKVGDCIKQDRYNVSVKHESVHEVKINVTYDEYRKKILDQASFNVSCLVTVQDTKFEYYEQDEFRVRKPDVKIVLLGPAKQNQEVAADVYVENPLPIALKKCEFIVDAPGLERKLALKVRNEVLPGKKAMAEFKFVPREFGNQTIAAKFSSKELEDVDGFLNFFVEPSKEENGSRL</sequence>
<feature type="region of interest" description="Disordered" evidence="10">
    <location>
        <begin position="25"/>
        <end position="45"/>
    </location>
</feature>
<dbReference type="EMBL" id="VTPC01008789">
    <property type="protein sequence ID" value="KAF2892347.1"/>
    <property type="molecule type" value="Genomic_DNA"/>
</dbReference>
<keyword evidence="13" id="KW-1185">Reference proteome</keyword>
<dbReference type="GO" id="GO:0003810">
    <property type="term" value="F:protein-glutamine gamma-glutamyltransferase activity"/>
    <property type="evidence" value="ECO:0007669"/>
    <property type="project" value="UniProtKB-EC"/>
</dbReference>
<evidence type="ECO:0000313" key="13">
    <source>
        <dbReference type="Proteomes" id="UP000801492"/>
    </source>
</evidence>
<dbReference type="FunFam" id="3.90.260.10:FF:000001">
    <property type="entry name" value="Protein-glutamine gamma-glutamyltransferase 2"/>
    <property type="match status" value="1"/>
</dbReference>
<dbReference type="SUPFAM" id="SSF49309">
    <property type="entry name" value="Transglutaminase, two C-terminal domains"/>
    <property type="match status" value="2"/>
</dbReference>
<dbReference type="PIRSF" id="PIRSF000459">
    <property type="entry name" value="TGM_EBP42"/>
    <property type="match status" value="1"/>
</dbReference>
<dbReference type="Pfam" id="PF01841">
    <property type="entry name" value="Transglut_core"/>
    <property type="match status" value="1"/>
</dbReference>
<feature type="binding site" evidence="9">
    <location>
        <position position="455"/>
    </location>
    <ligand>
        <name>Ca(2+)</name>
        <dbReference type="ChEBI" id="CHEBI:29108"/>
    </ligand>
</feature>
<dbReference type="InterPro" id="IPR002931">
    <property type="entry name" value="Transglutaminase-like"/>
</dbReference>
<feature type="domain" description="Transglutaminase-like" evidence="11">
    <location>
        <begin position="323"/>
        <end position="416"/>
    </location>
</feature>
<feature type="binding site" evidence="9">
    <location>
        <position position="508"/>
    </location>
    <ligand>
        <name>Ca(2+)</name>
        <dbReference type="ChEBI" id="CHEBI:29108"/>
    </ligand>
</feature>
<dbReference type="Proteomes" id="UP000801492">
    <property type="component" value="Unassembled WGS sequence"/>
</dbReference>
<keyword evidence="3 9" id="KW-0479">Metal-binding</keyword>
<dbReference type="InterPro" id="IPR014756">
    <property type="entry name" value="Ig_E-set"/>
</dbReference>
<feature type="binding site" evidence="9">
    <location>
        <position position="453"/>
    </location>
    <ligand>
        <name>Ca(2+)</name>
        <dbReference type="ChEBI" id="CHEBI:29108"/>
    </ligand>
</feature>
<gene>
    <name evidence="12" type="ORF">ILUMI_13823</name>
</gene>
<comment type="catalytic activity">
    <reaction evidence="7">
        <text>L-glutaminyl-[protein] + L-lysyl-[protein] = [protein]-L-lysyl-N(6)-5-L-glutamyl-[protein] + NH4(+)</text>
        <dbReference type="Rhea" id="RHEA:54816"/>
        <dbReference type="Rhea" id="RHEA-COMP:9752"/>
        <dbReference type="Rhea" id="RHEA-COMP:10207"/>
        <dbReference type="Rhea" id="RHEA-COMP:14005"/>
        <dbReference type="ChEBI" id="CHEBI:28938"/>
        <dbReference type="ChEBI" id="CHEBI:29969"/>
        <dbReference type="ChEBI" id="CHEBI:30011"/>
        <dbReference type="ChEBI" id="CHEBI:138370"/>
        <dbReference type="EC" id="2.3.2.13"/>
    </reaction>
</comment>
<evidence type="ECO:0000256" key="9">
    <source>
        <dbReference type="PIRSR" id="PIRSR000459-2"/>
    </source>
</evidence>
<reference evidence="12" key="1">
    <citation type="submission" date="2019-08" db="EMBL/GenBank/DDBJ databases">
        <title>The genome of the North American firefly Photinus pyralis.</title>
        <authorList>
            <consortium name="Photinus pyralis genome working group"/>
            <person name="Fallon T.R."/>
            <person name="Sander Lower S.E."/>
            <person name="Weng J.-K."/>
        </authorList>
    </citation>
    <scope>NUCLEOTIDE SEQUENCE</scope>
    <source>
        <strain evidence="12">TRF0915ILg1</strain>
        <tissue evidence="12">Whole body</tissue>
    </source>
</reference>
<dbReference type="SUPFAM" id="SSF81296">
    <property type="entry name" value="E set domains"/>
    <property type="match status" value="1"/>
</dbReference>
<comment type="cofactor">
    <cofactor evidence="9">
        <name>Ca(2+)</name>
        <dbReference type="ChEBI" id="CHEBI:29108"/>
    </cofactor>
    <text evidence="9">Binds 1 Ca(2+) ion per subunit.</text>
</comment>
<feature type="active site" evidence="8">
    <location>
        <position position="413"/>
    </location>
</feature>
<dbReference type="Gene3D" id="2.60.40.10">
    <property type="entry name" value="Immunoglobulins"/>
    <property type="match status" value="3"/>
</dbReference>
<dbReference type="EC" id="2.3.2.13" evidence="6"/>
<dbReference type="InterPro" id="IPR036238">
    <property type="entry name" value="Transglutaminase_C_sf"/>
</dbReference>
<evidence type="ECO:0000256" key="8">
    <source>
        <dbReference type="PIRSR" id="PIRSR000459-1"/>
    </source>
</evidence>
<feature type="active site" evidence="8">
    <location>
        <position position="390"/>
    </location>
</feature>
<accession>A0A8K0G8B0</accession>
<dbReference type="FunFam" id="2.60.40.10:FF:000090">
    <property type="entry name" value="Protein-glutamine gamma-glutamyltransferase 2"/>
    <property type="match status" value="1"/>
</dbReference>
<evidence type="ECO:0000256" key="10">
    <source>
        <dbReference type="SAM" id="MobiDB-lite"/>
    </source>
</evidence>
<dbReference type="Pfam" id="PF00868">
    <property type="entry name" value="Transglut_N"/>
    <property type="match status" value="1"/>
</dbReference>
<keyword evidence="5" id="KW-0012">Acyltransferase</keyword>
<comment type="caution">
    <text evidence="12">The sequence shown here is derived from an EMBL/GenBank/DDBJ whole genome shotgun (WGS) entry which is preliminary data.</text>
</comment>
<dbReference type="FunFam" id="2.60.40.10:FF:000171">
    <property type="entry name" value="protein-glutamine gamma-glutamyltransferase 6"/>
    <property type="match status" value="1"/>
</dbReference>
<name>A0A8K0G8B0_IGNLU</name>
<proteinExistence type="inferred from homology"/>
<feature type="active site" evidence="8">
    <location>
        <position position="331"/>
    </location>
</feature>
<organism evidence="12 13">
    <name type="scientific">Ignelater luminosus</name>
    <name type="common">Cucubano</name>
    <name type="synonym">Pyrophorus luminosus</name>
    <dbReference type="NCBI Taxonomy" id="2038154"/>
    <lineage>
        <taxon>Eukaryota</taxon>
        <taxon>Metazoa</taxon>
        <taxon>Ecdysozoa</taxon>
        <taxon>Arthropoda</taxon>
        <taxon>Hexapoda</taxon>
        <taxon>Insecta</taxon>
        <taxon>Pterygota</taxon>
        <taxon>Neoptera</taxon>
        <taxon>Endopterygota</taxon>
        <taxon>Coleoptera</taxon>
        <taxon>Polyphaga</taxon>
        <taxon>Elateriformia</taxon>
        <taxon>Elateroidea</taxon>
        <taxon>Elateridae</taxon>
        <taxon>Agrypninae</taxon>
        <taxon>Pyrophorini</taxon>
        <taxon>Ignelater</taxon>
    </lineage>
</organism>
<dbReference type="InterPro" id="IPR038765">
    <property type="entry name" value="Papain-like_cys_pep_sf"/>
</dbReference>
<feature type="binding site" evidence="9">
    <location>
        <position position="503"/>
    </location>
    <ligand>
        <name>Ca(2+)</name>
        <dbReference type="ChEBI" id="CHEBI:29108"/>
    </ligand>
</feature>
<dbReference type="InterPro" id="IPR050779">
    <property type="entry name" value="Transglutaminase"/>
</dbReference>
<dbReference type="InterPro" id="IPR023608">
    <property type="entry name" value="Transglutaminase_animal"/>
</dbReference>
<protein>
    <recommendedName>
        <fullName evidence="6">protein-glutamine gamma-glutamyltransferase</fullName>
        <ecNumber evidence="6">2.3.2.13</ecNumber>
    </recommendedName>
</protein>
<evidence type="ECO:0000256" key="6">
    <source>
        <dbReference type="ARBA" id="ARBA00024222"/>
    </source>
</evidence>
<dbReference type="InterPro" id="IPR013808">
    <property type="entry name" value="Transglutaminase_AS"/>
</dbReference>
<evidence type="ECO:0000256" key="4">
    <source>
        <dbReference type="ARBA" id="ARBA00022837"/>
    </source>
</evidence>
<dbReference type="FunFam" id="2.60.40.10:FF:002167">
    <property type="entry name" value="Transglutaminase, isoform B"/>
    <property type="match status" value="1"/>
</dbReference>